<protein>
    <submittedName>
        <fullName evidence="2">Uncharacterized protein</fullName>
    </submittedName>
</protein>
<name>A0A0M0J7N7_9EUKA</name>
<keyword evidence="3" id="KW-1185">Reference proteome</keyword>
<accession>A0A0M0J7N7</accession>
<organism evidence="2 3">
    <name type="scientific">Chrysochromulina tobinii</name>
    <dbReference type="NCBI Taxonomy" id="1460289"/>
    <lineage>
        <taxon>Eukaryota</taxon>
        <taxon>Haptista</taxon>
        <taxon>Haptophyta</taxon>
        <taxon>Prymnesiophyceae</taxon>
        <taxon>Prymnesiales</taxon>
        <taxon>Chrysochromulinaceae</taxon>
        <taxon>Chrysochromulina</taxon>
    </lineage>
</organism>
<feature type="region of interest" description="Disordered" evidence="1">
    <location>
        <begin position="79"/>
        <end position="110"/>
    </location>
</feature>
<gene>
    <name evidence="2" type="ORF">Ctob_005377</name>
</gene>
<evidence type="ECO:0000256" key="1">
    <source>
        <dbReference type="SAM" id="MobiDB-lite"/>
    </source>
</evidence>
<dbReference type="Proteomes" id="UP000037460">
    <property type="component" value="Unassembled WGS sequence"/>
</dbReference>
<feature type="compositionally biased region" description="Low complexity" evidence="1">
    <location>
        <begin position="84"/>
        <end position="100"/>
    </location>
</feature>
<proteinExistence type="predicted"/>
<evidence type="ECO:0000313" key="2">
    <source>
        <dbReference type="EMBL" id="KOO22460.1"/>
    </source>
</evidence>
<reference evidence="3" key="1">
    <citation type="journal article" date="2015" name="PLoS Genet.">
        <title>Genome Sequence and Transcriptome Analyses of Chrysochromulina tobin: Metabolic Tools for Enhanced Algal Fitness in the Prominent Order Prymnesiales (Haptophyceae).</title>
        <authorList>
            <person name="Hovde B.T."/>
            <person name="Deodato C.R."/>
            <person name="Hunsperger H.M."/>
            <person name="Ryken S.A."/>
            <person name="Yost W."/>
            <person name="Jha R.K."/>
            <person name="Patterson J."/>
            <person name="Monnat R.J. Jr."/>
            <person name="Barlow S.B."/>
            <person name="Starkenburg S.R."/>
            <person name="Cattolico R.A."/>
        </authorList>
    </citation>
    <scope>NUCLEOTIDE SEQUENCE</scope>
    <source>
        <strain evidence="3">CCMP291</strain>
    </source>
</reference>
<dbReference type="OrthoDB" id="434972at2759"/>
<sequence>MSGTQVAGLVSCSRIFQLRNSLPVASLAPFSPSSCRIPPLPSSASAFVSAATGCCCIASGTERVASASRGRAGRMAVDAGARNAPAHPQDAASAASNQAQLPIFRRSGEM</sequence>
<evidence type="ECO:0000313" key="3">
    <source>
        <dbReference type="Proteomes" id="UP000037460"/>
    </source>
</evidence>
<dbReference type="AlphaFoldDB" id="A0A0M0J7N7"/>
<dbReference type="EMBL" id="JWZX01003275">
    <property type="protein sequence ID" value="KOO22460.1"/>
    <property type="molecule type" value="Genomic_DNA"/>
</dbReference>
<comment type="caution">
    <text evidence="2">The sequence shown here is derived from an EMBL/GenBank/DDBJ whole genome shotgun (WGS) entry which is preliminary data.</text>
</comment>